<dbReference type="Pfam" id="PF05593">
    <property type="entry name" value="RHS_repeat"/>
    <property type="match status" value="2"/>
</dbReference>
<accession>A0AAU8LPV4</accession>
<dbReference type="InterPro" id="IPR050708">
    <property type="entry name" value="T6SS_VgrG/RHS"/>
</dbReference>
<dbReference type="InterPro" id="IPR013783">
    <property type="entry name" value="Ig-like_fold"/>
</dbReference>
<proteinExistence type="predicted"/>
<dbReference type="SUPFAM" id="SSF49373">
    <property type="entry name" value="Invasin/intimin cell-adhesion fragments"/>
    <property type="match status" value="1"/>
</dbReference>
<dbReference type="Gene3D" id="3.40.50.1820">
    <property type="entry name" value="alpha/beta hydrolase"/>
    <property type="match status" value="1"/>
</dbReference>
<dbReference type="InterPro" id="IPR031325">
    <property type="entry name" value="RHS_repeat"/>
</dbReference>
<dbReference type="PROSITE" id="PS51257">
    <property type="entry name" value="PROKAR_LIPOPROTEIN"/>
    <property type="match status" value="1"/>
</dbReference>
<dbReference type="Gene3D" id="2.180.10.10">
    <property type="entry name" value="RHS repeat-associated core"/>
    <property type="match status" value="3"/>
</dbReference>
<dbReference type="Gene3D" id="2.60.40.10">
    <property type="entry name" value="Immunoglobulins"/>
    <property type="match status" value="1"/>
</dbReference>
<dbReference type="NCBIfam" id="TIGR03696">
    <property type="entry name" value="Rhs_assc_core"/>
    <property type="match status" value="1"/>
</dbReference>
<protein>
    <submittedName>
        <fullName evidence="2">RHS repeat-associated core domain-containing protein</fullName>
    </submittedName>
</protein>
<dbReference type="InterPro" id="IPR029058">
    <property type="entry name" value="AB_hydrolase_fold"/>
</dbReference>
<dbReference type="NCBIfam" id="TIGR01643">
    <property type="entry name" value="YD_repeat_2x"/>
    <property type="match status" value="1"/>
</dbReference>
<evidence type="ECO:0000256" key="1">
    <source>
        <dbReference type="SAM" id="SignalP"/>
    </source>
</evidence>
<feature type="signal peptide" evidence="1">
    <location>
        <begin position="1"/>
        <end position="29"/>
    </location>
</feature>
<sequence length="2392" mass="263376">MYQKKYRHILFILFTVLLSCSGSTGFSLAASSGNAIEKKMDLTLPKEVLTSGSPFMMMMDSRGHKRVITYNKQPKKKLSEIHSETFKADTMAVYAADSTMALTDVASAAASALPSERIFKTGGDYQQKIVGEHQILEVTVKDENDNAVPNTQVVFQVAKGGGTLVGASTEPLTVTTDIDGKASAELILGIHTADNPIGWVEAGLNTQQVGLNVVECWPASIPSYKTIFSAYGIPGEPYAIKLHTEINDASSMVVNVLEFADISFVSVVDENENPISNLSVSINAGDILSLGDEGCDVENIDDRPALVLPVETRDEPPPYAYEQYYNQYAGNPLILTSNYTPTPFITYAGGVPYSQYNIDLTVSGYQLQESFSFKTMGRINYYYGDLGNCSGYDAPGSRQWWSVYGSHKQNADDEIELFYWFYEFIEEDQVVEQCGDCYDIVGNTTYRTGTTYANLTVTRTDTNPDEILESEASEYGHVFKTTVNLGDSSVTPSIIFTFWRFLKLRESTGTGCYCTTTYYTSAGRGDSDPVTPFSITIDPTTTVAVDGDGVNLCDTEVPFFITPESYQPDVIYLNLYEEGSPFATIPVDPQTAASPVIPREMDFDLSKSYTADISIELYDTYGEYKVFSSNQTALDLSQEDPIDYLYIENLKEKIPVMQGEHVTIQAQTSPEELVNDLEWSIVARHPYDEKQKINAEIDPTTGVLTVFEDSGNGTVTVRASYSGCVYKDAEVPVGCQECSEGYCPMVTEGSNSNRLGSVEFAISLGKTTDGNPAGTLLLRSETVSAQLYSPEALYLSSLVKDNEVLYDGNDALRQILTAKTFVDITTENEYRYTVSLYRPDDIAGQVDGLYTLNPAAVPFVSFQIENPDMLPTVSERLRITETRGSNSSVTEYFNDKDTGAWTLSEANGERITERSEQVVGDTIVRRETVKNGSGQISAVYERTYKKFPWGEELLSQADDPDGDNLVTTFTYYEDSNDSGSYSKLQSVENPDGSWEYYEYDSQGRITSQYSSWLDLDISQRANARVTSYNYDSTILSGDAKRDEDKSQPRIITEKIGGIVTSLRYAVYSTESGGKKEIHETAISQSASYGSASNLRTVTVYYPEDSSVSSGRLKSVLSPDGQFSAQIYEAGNFDPATQVFTPGSGSYERVTVTHGTESSPAGIALKTTKEESITDSLGNGVFQRTLIFDGGAYQPVSWTAQEFDEFGRVVSRTASDGTETSTDWSCCVKNYETDAAGVTTNFTHYDGLHRLLISTREAEQGDIITNYSYDASGRRLSETVTSGSLSLGSSSTYDLSGRITSRTDSRNLTTGYGYTSGGRITTETRPGNITEITETYWDGRTKSVIGSGVVPRFYTYGVNSDGSTWTQVHSGSVASPVWEKTTTDLAGRTVKTEKPGYLGTETIASFYNDKGQLWKTSTLGLADTLYVYDEVGNRTRSGLDIDSSGALETASDDRISGSETMYTLYDGEWWIEETRSIFAESGSSTETVTGRTRTRLTGLGVGNLVSETMSEDIHSNETVSSRYINRTSHTITEITDYPDSDTDAVQESIYGLLKSSTDKSGITTTFQYDALERRTGVTDPRTGQSITHYNALGQVDYTEDAATKRTEYGYDPITGRKSSVTDAENRTVYFLYDDLDRVTHTWGATSPVRYEYDGYGRMDTMYTWRSGGEGWDTPLWPSANDPLADITRWHYHEATGLLESKEDAQHHQTLYSYIENGKLYTRTWARNSASLVTTYSYDFNTGELTGIDYSDTTPDIGFTYYRTGQRHTVDDAVGTRTFVYTPELQPDTETITGLISRTITRSYETTGVIGRNTGFNTDSSYAVIYGYDSTGRFGGVSWNVGTHSDTVQYGYEPNSHLLKSATFGTGASTGYSYETHRNLKTSVLNKYNTATISQYDYTHDDIGRRKTMTTSGDAFSISLPVPPDQKLINTGTYTSVGYTANDLNQYSEVNTDGSVVNPAYDDDGGLTDDGAFTYTWNGENRLIAVTPKNPAVGDKKLEFLYDYMGRRARKITTAWDGSTWQSDETRFFVYDGWNMIEELDGTGATTASYVHGLDLSQSIQGAGGIGGILARVDHGASKAHVYLYDANGNVGQLLDNSNGSVAAAYEYAPFGGLTSAMGSYAEVNPFRFSTKYADDVAGLYYYGYRYYSPELGRWLSRDPIKEDGGVNLYGFVGNDGVNRFDLLGKKDYWIGGGGDKYSLLGFGPTNLMRKLVIGPYGKSFPLKDVYGGYEEVADIVTDIEQRYKEKPCEPINLIGHSYGGAAAIDIAAKLKSKKIKVNVLITLDPVAAIPRSNPDNYEIWVNVYQDQTLVDIVATIPLVGQALGSIGSLLAMPFESHDISDSIATTGSQLGSQSGAINIERGYHHGEAHKFFLDALKKIPTEIRQRTVMPSNK</sequence>
<keyword evidence="1" id="KW-0732">Signal</keyword>
<dbReference type="EMBL" id="CP159373">
    <property type="protein sequence ID" value="XCN71142.1"/>
    <property type="molecule type" value="Genomic_DNA"/>
</dbReference>
<reference evidence="2" key="1">
    <citation type="journal article" date="2024" name="Syst. Appl. Microbiol.">
        <title>First single-strain enrichments of Electrothrix cable bacteria, description of E. aestuarii sp. nov. and E. rattekaaiensis sp. nov., and proposal of a cable bacteria taxonomy following the rules of the SeqCode.</title>
        <authorList>
            <person name="Plum-Jensen L.E."/>
            <person name="Schramm A."/>
            <person name="Marshall I.P.G."/>
        </authorList>
    </citation>
    <scope>NUCLEOTIDE SEQUENCE</scope>
    <source>
        <strain evidence="2">Rat1</strain>
    </source>
</reference>
<name>A0AAU8LPV4_9BACT</name>
<reference evidence="2" key="2">
    <citation type="submission" date="2024-06" db="EMBL/GenBank/DDBJ databases">
        <authorList>
            <person name="Plum-Jensen L.E."/>
            <person name="Schramm A."/>
            <person name="Marshall I.P.G."/>
        </authorList>
    </citation>
    <scope>NUCLEOTIDE SEQUENCE</scope>
    <source>
        <strain evidence="2">Rat1</strain>
    </source>
</reference>
<dbReference type="KEGG" id="eaj:Q3M24_12535"/>
<evidence type="ECO:0000313" key="2">
    <source>
        <dbReference type="EMBL" id="XCN71142.1"/>
    </source>
</evidence>
<dbReference type="PANTHER" id="PTHR32305">
    <property type="match status" value="1"/>
</dbReference>
<feature type="chain" id="PRO_5043695018" evidence="1">
    <location>
        <begin position="30"/>
        <end position="2392"/>
    </location>
</feature>
<dbReference type="SUPFAM" id="SSF53474">
    <property type="entry name" value="alpha/beta-Hydrolases"/>
    <property type="match status" value="1"/>
</dbReference>
<dbReference type="InterPro" id="IPR008964">
    <property type="entry name" value="Invasin/intimin_cell_adhesion"/>
</dbReference>
<dbReference type="InterPro" id="IPR022385">
    <property type="entry name" value="Rhs_assc_core"/>
</dbReference>
<dbReference type="InterPro" id="IPR006530">
    <property type="entry name" value="YD"/>
</dbReference>
<organism evidence="2">
    <name type="scientific">Candidatus Electrothrix aestuarii</name>
    <dbReference type="NCBI Taxonomy" id="3062594"/>
    <lineage>
        <taxon>Bacteria</taxon>
        <taxon>Pseudomonadati</taxon>
        <taxon>Thermodesulfobacteriota</taxon>
        <taxon>Desulfobulbia</taxon>
        <taxon>Desulfobulbales</taxon>
        <taxon>Desulfobulbaceae</taxon>
        <taxon>Candidatus Electrothrix</taxon>
    </lineage>
</organism>
<gene>
    <name evidence="2" type="ORF">Q3M24_12535</name>
</gene>
<dbReference type="PANTHER" id="PTHR32305:SF15">
    <property type="entry name" value="PROTEIN RHSA-RELATED"/>
    <property type="match status" value="1"/>
</dbReference>